<dbReference type="RefSeq" id="WP_182856953.1">
    <property type="nucleotide sequence ID" value="NZ_WMLF01000318.1"/>
</dbReference>
<organism evidence="2 3">
    <name type="scientific">Streptomyces durbertensis</name>
    <dbReference type="NCBI Taxonomy" id="2448886"/>
    <lineage>
        <taxon>Bacteria</taxon>
        <taxon>Bacillati</taxon>
        <taxon>Actinomycetota</taxon>
        <taxon>Actinomycetes</taxon>
        <taxon>Kitasatosporales</taxon>
        <taxon>Streptomycetaceae</taxon>
        <taxon>Streptomyces</taxon>
    </lineage>
</organism>
<feature type="domain" description="ABC-type glycine betaine transport system substrate-binding" evidence="1">
    <location>
        <begin position="44"/>
        <end position="310"/>
    </location>
</feature>
<accession>A0ABR6EJZ7</accession>
<name>A0ABR6EJZ7_9ACTN</name>
<keyword evidence="3" id="KW-1185">Reference proteome</keyword>
<evidence type="ECO:0000313" key="3">
    <source>
        <dbReference type="Proteomes" id="UP000766698"/>
    </source>
</evidence>
<dbReference type="Gene3D" id="3.40.190.10">
    <property type="entry name" value="Periplasmic binding protein-like II"/>
    <property type="match status" value="1"/>
</dbReference>
<proteinExistence type="predicted"/>
<dbReference type="Pfam" id="PF04069">
    <property type="entry name" value="OpuAC"/>
    <property type="match status" value="1"/>
</dbReference>
<comment type="caution">
    <text evidence="2">The sequence shown here is derived from an EMBL/GenBank/DDBJ whole genome shotgun (WGS) entry which is preliminary data.</text>
</comment>
<dbReference type="Gene3D" id="3.40.190.100">
    <property type="entry name" value="Glycine betaine-binding periplasmic protein, domain 2"/>
    <property type="match status" value="1"/>
</dbReference>
<dbReference type="EMBL" id="WMLF01000318">
    <property type="protein sequence ID" value="MBB1245650.1"/>
    <property type="molecule type" value="Genomic_DNA"/>
</dbReference>
<dbReference type="Proteomes" id="UP000766698">
    <property type="component" value="Unassembled WGS sequence"/>
</dbReference>
<reference evidence="3" key="1">
    <citation type="journal article" date="2020" name="Syst. Appl. Microbiol.">
        <title>Streptomyces alkaliterrae sp. nov., isolated from an alkaline soil, and emended descriptions of Streptomyces alkaliphilus, Streptomyces calidiresistens and Streptomyces durbertensis.</title>
        <authorList>
            <person name="Swiecimska M."/>
            <person name="Golinska P."/>
            <person name="Nouioui I."/>
            <person name="Wypij M."/>
            <person name="Rai M."/>
            <person name="Sangal V."/>
            <person name="Goodfellow M."/>
        </authorList>
    </citation>
    <scope>NUCLEOTIDE SEQUENCE [LARGE SCALE GENOMIC DNA]</scope>
    <source>
        <strain evidence="3">DSM 104538</strain>
    </source>
</reference>
<dbReference type="SUPFAM" id="SSF53850">
    <property type="entry name" value="Periplasmic binding protein-like II"/>
    <property type="match status" value="1"/>
</dbReference>
<dbReference type="InterPro" id="IPR007210">
    <property type="entry name" value="ABC_Gly_betaine_transp_sub-bd"/>
</dbReference>
<protein>
    <submittedName>
        <fullName evidence="2">Glycine/betaine ABC transporter substrate-binding protein</fullName>
    </submittedName>
</protein>
<gene>
    <name evidence="2" type="ORF">GL263_19095</name>
</gene>
<sequence>MFGIGSSSPRSRSRRTVVAGTGAFLLAVLAGCGSQSGGEGSGGEVTLVAPTWVGGQANVAVAAYLLEKELGYQVKVQEMDEAEGWKAVGEGRADAILEDWDLPDQYQEWIMQKKTVVPAGRLGVTGRIGWYVPRYLADRNRDVLSWEKLNDNVELFGGAGDGKGVLLQGDPSYKSHDESIIKNLGLEYELKYLGTEGKQLSHIRKAAKDRKPFLTYWWTPHWVEQEVELAEVKLPAYYAGCDEDPEKTRCGYPETDLRKYLNKEFSDGGGKAAKFLKNFEWGAEDQNEVARLIAGEGMDPKEAAAKWVEENEGLWHRWLWDLDN</sequence>
<evidence type="ECO:0000259" key="1">
    <source>
        <dbReference type="Pfam" id="PF04069"/>
    </source>
</evidence>
<evidence type="ECO:0000313" key="2">
    <source>
        <dbReference type="EMBL" id="MBB1245650.1"/>
    </source>
</evidence>